<keyword evidence="1" id="KW-0521">NADP</keyword>
<dbReference type="PANTHER" id="PTHR47706">
    <property type="entry name" value="NMRA-LIKE FAMILY PROTEIN"/>
    <property type="match status" value="1"/>
</dbReference>
<feature type="domain" description="NmrA-like" evidence="4">
    <location>
        <begin position="134"/>
        <end position="374"/>
    </location>
</feature>
<dbReference type="SUPFAM" id="SSF51735">
    <property type="entry name" value="NAD(P)-binding Rossmann-fold domains"/>
    <property type="match status" value="1"/>
</dbReference>
<keyword evidence="2" id="KW-0560">Oxidoreductase</keyword>
<dbReference type="EMBL" id="ML119052">
    <property type="protein sequence ID" value="ROT41456.1"/>
    <property type="molecule type" value="Genomic_DNA"/>
</dbReference>
<keyword evidence="6" id="KW-1185">Reference proteome</keyword>
<evidence type="ECO:0000256" key="1">
    <source>
        <dbReference type="ARBA" id="ARBA00022857"/>
    </source>
</evidence>
<sequence length="424" mass="46220">MSPARPLHWTTICISVSFGTLHCRKACVSRLPMLAKAEAATLPKVAIPPSLGLHSVIVRPIYSSREDFIHFAIHPGSSCDLESFLFADDSVCASHNKCQATSGGDSFESDTGSDDGFPTANANANDTVMVTVAIAGAGTLAGLLAHHISQSANPVLVLSRVPRLGKPRPAFEYQYDCQVAVVNYGDSRALQYALRGVDLVISTFRGPEQINLVKAARSAGVRRFVPAEFEGSLDRRPPGHRDPLDFGSAEARQLLQHYANSRSRNMQWTAFSCGIFYERFGPGGLGPYGMGASSCVANQGDYLIDVGEGAADIVELNADGRSARICMTSLDDVARFVAAAVELGVDTWPREYKMRGDRMSVRDLFALCSRVRGVGFSIRTRPYSQLAEQQRECELNQDWSQWMYIERLRATADGRPGLKYSGPE</sequence>
<dbReference type="InterPro" id="IPR036291">
    <property type="entry name" value="NAD(P)-bd_dom_sf"/>
</dbReference>
<dbReference type="GO" id="GO:0016491">
    <property type="term" value="F:oxidoreductase activity"/>
    <property type="evidence" value="ECO:0007669"/>
    <property type="project" value="UniProtKB-KW"/>
</dbReference>
<evidence type="ECO:0000256" key="2">
    <source>
        <dbReference type="ARBA" id="ARBA00023002"/>
    </source>
</evidence>
<feature type="region of interest" description="Disordered" evidence="3">
    <location>
        <begin position="99"/>
        <end position="118"/>
    </location>
</feature>
<gene>
    <name evidence="5" type="ORF">SODALDRAFT_377127</name>
</gene>
<dbReference type="AlphaFoldDB" id="A0A3N2Q414"/>
<dbReference type="GeneID" id="39583364"/>
<dbReference type="InterPro" id="IPR051609">
    <property type="entry name" value="NmrA/Isoflavone_reductase-like"/>
</dbReference>
<name>A0A3N2Q414_SODAK</name>
<accession>A0A3N2Q414</accession>
<evidence type="ECO:0000256" key="3">
    <source>
        <dbReference type="SAM" id="MobiDB-lite"/>
    </source>
</evidence>
<reference evidence="5 6" key="1">
    <citation type="journal article" date="2018" name="Mol. Ecol.">
        <title>The obligate alkalophilic soda-lake fungus Sodiomyces alkalinus has shifted to a protein diet.</title>
        <authorList>
            <person name="Grum-Grzhimaylo A.A."/>
            <person name="Falkoski D.L."/>
            <person name="van den Heuvel J."/>
            <person name="Valero-Jimenez C.A."/>
            <person name="Min B."/>
            <person name="Choi I.G."/>
            <person name="Lipzen A."/>
            <person name="Daum C.G."/>
            <person name="Aanen D.K."/>
            <person name="Tsang A."/>
            <person name="Henrissat B."/>
            <person name="Bilanenko E.N."/>
            <person name="de Vries R.P."/>
            <person name="van Kan J.A.L."/>
            <person name="Grigoriev I.V."/>
            <person name="Debets A.J.M."/>
        </authorList>
    </citation>
    <scope>NUCLEOTIDE SEQUENCE [LARGE SCALE GENOMIC DNA]</scope>
    <source>
        <strain evidence="5 6">F11</strain>
    </source>
</reference>
<dbReference type="Proteomes" id="UP000272025">
    <property type="component" value="Unassembled WGS sequence"/>
</dbReference>
<evidence type="ECO:0000313" key="6">
    <source>
        <dbReference type="Proteomes" id="UP000272025"/>
    </source>
</evidence>
<dbReference type="PANTHER" id="PTHR47706:SF5">
    <property type="entry name" value="ISOFLAVONE REDUCTASE"/>
    <property type="match status" value="1"/>
</dbReference>
<protein>
    <submittedName>
        <fullName evidence="5">NAD(P)-binding protein</fullName>
    </submittedName>
</protein>
<dbReference type="OrthoDB" id="419598at2759"/>
<proteinExistence type="predicted"/>
<dbReference type="Pfam" id="PF05368">
    <property type="entry name" value="NmrA"/>
    <property type="match status" value="1"/>
</dbReference>
<evidence type="ECO:0000259" key="4">
    <source>
        <dbReference type="Pfam" id="PF05368"/>
    </source>
</evidence>
<dbReference type="InterPro" id="IPR008030">
    <property type="entry name" value="NmrA-like"/>
</dbReference>
<dbReference type="RefSeq" id="XP_028469262.1">
    <property type="nucleotide sequence ID" value="XM_028614887.1"/>
</dbReference>
<dbReference type="Gene3D" id="3.40.50.720">
    <property type="entry name" value="NAD(P)-binding Rossmann-like Domain"/>
    <property type="match status" value="1"/>
</dbReference>
<organism evidence="5 6">
    <name type="scientific">Sodiomyces alkalinus (strain CBS 110278 / VKM F-3762 / F11)</name>
    <name type="common">Alkaliphilic filamentous fungus</name>
    <dbReference type="NCBI Taxonomy" id="1314773"/>
    <lineage>
        <taxon>Eukaryota</taxon>
        <taxon>Fungi</taxon>
        <taxon>Dikarya</taxon>
        <taxon>Ascomycota</taxon>
        <taxon>Pezizomycotina</taxon>
        <taxon>Sordariomycetes</taxon>
        <taxon>Hypocreomycetidae</taxon>
        <taxon>Glomerellales</taxon>
        <taxon>Plectosphaerellaceae</taxon>
        <taxon>Sodiomyces</taxon>
    </lineage>
</organism>
<evidence type="ECO:0000313" key="5">
    <source>
        <dbReference type="EMBL" id="ROT41456.1"/>
    </source>
</evidence>